<evidence type="ECO:0000313" key="3">
    <source>
        <dbReference type="Proteomes" id="UP000030673"/>
    </source>
</evidence>
<gene>
    <name evidence="2" type="ORF">PFNF54_00153</name>
</gene>
<organism evidence="2 3">
    <name type="scientific">Plasmodium falciparum (isolate NF54)</name>
    <dbReference type="NCBI Taxonomy" id="5843"/>
    <lineage>
        <taxon>Eukaryota</taxon>
        <taxon>Sar</taxon>
        <taxon>Alveolata</taxon>
        <taxon>Apicomplexa</taxon>
        <taxon>Aconoidasida</taxon>
        <taxon>Haemosporida</taxon>
        <taxon>Plasmodiidae</taxon>
        <taxon>Plasmodium</taxon>
        <taxon>Plasmodium (Laverania)</taxon>
    </lineage>
</organism>
<proteinExistence type="predicted"/>
<sequence>MIVMLLVLMLVRMLVVLIVIMEGTSETTSHKQVLPILQHAHVSCTHNGTHKLTQHG</sequence>
<keyword evidence="3" id="KW-1185">Reference proteome</keyword>
<feature type="signal peptide" evidence="1">
    <location>
        <begin position="1"/>
        <end position="25"/>
    </location>
</feature>
<name>W7K2B0_PLAFO</name>
<reference evidence="2 3" key="1">
    <citation type="submission" date="2013-02" db="EMBL/GenBank/DDBJ databases">
        <title>The Genome Sequence of Plasmodium falciparum NF54.</title>
        <authorList>
            <consortium name="The Broad Institute Genome Sequencing Platform"/>
            <consortium name="The Broad Institute Genome Sequencing Center for Infectious Disease"/>
            <person name="Neafsey D."/>
            <person name="Cheeseman I."/>
            <person name="Volkman S."/>
            <person name="Adams J."/>
            <person name="Walker B."/>
            <person name="Young S.K."/>
            <person name="Zeng Q."/>
            <person name="Gargeya S."/>
            <person name="Fitzgerald M."/>
            <person name="Haas B."/>
            <person name="Abouelleil A."/>
            <person name="Alvarado L."/>
            <person name="Arachchi H.M."/>
            <person name="Berlin A.M."/>
            <person name="Chapman S.B."/>
            <person name="Dewar J."/>
            <person name="Goldberg J."/>
            <person name="Griggs A."/>
            <person name="Gujja S."/>
            <person name="Hansen M."/>
            <person name="Howarth C."/>
            <person name="Imamovic A."/>
            <person name="Larimer J."/>
            <person name="McCowan C."/>
            <person name="Murphy C."/>
            <person name="Neiman D."/>
            <person name="Pearson M."/>
            <person name="Priest M."/>
            <person name="Roberts A."/>
            <person name="Saif S."/>
            <person name="Shea T."/>
            <person name="Sisk P."/>
            <person name="Sykes S."/>
            <person name="Wortman J."/>
            <person name="Nusbaum C."/>
            <person name="Birren B."/>
        </authorList>
    </citation>
    <scope>NUCLEOTIDE SEQUENCE [LARGE SCALE GENOMIC DNA]</scope>
    <source>
        <strain evidence="2 3">NF54</strain>
    </source>
</reference>
<evidence type="ECO:0000313" key="2">
    <source>
        <dbReference type="EMBL" id="EWC91036.1"/>
    </source>
</evidence>
<feature type="chain" id="PRO_5004897202" description="Secreted protein" evidence="1">
    <location>
        <begin position="26"/>
        <end position="56"/>
    </location>
</feature>
<protein>
    <recommendedName>
        <fullName evidence="4">Secreted protein</fullName>
    </recommendedName>
</protein>
<keyword evidence="1" id="KW-0732">Signal</keyword>
<evidence type="ECO:0000256" key="1">
    <source>
        <dbReference type="SAM" id="SignalP"/>
    </source>
</evidence>
<dbReference type="EMBL" id="KE123720">
    <property type="protein sequence ID" value="EWC91036.1"/>
    <property type="molecule type" value="Genomic_DNA"/>
</dbReference>
<dbReference type="Proteomes" id="UP000030673">
    <property type="component" value="Unassembled WGS sequence"/>
</dbReference>
<dbReference type="AlphaFoldDB" id="W7K2B0"/>
<accession>W7K2B0</accession>
<evidence type="ECO:0008006" key="4">
    <source>
        <dbReference type="Google" id="ProtNLM"/>
    </source>
</evidence>